<name>A0ABQ0JK71_9VIBR</name>
<feature type="signal peptide" evidence="1">
    <location>
        <begin position="1"/>
        <end position="23"/>
    </location>
</feature>
<accession>A0ABQ0JK71</accession>
<sequence>MKNTRIISIMALSALLFTGAAKAHSPESDLKFRGGLGYSSLKATIQQSMPQSVWS</sequence>
<reference evidence="3" key="2">
    <citation type="submission" date="2014-09" db="EMBL/GenBank/DDBJ databases">
        <authorList>
            <consortium name="NBRP consortium"/>
            <person name="Sawabe T."/>
            <person name="Meirelles P."/>
            <person name="Nakanishi M."/>
            <person name="Sayaka M."/>
            <person name="Hattori M."/>
            <person name="Ohkuma M."/>
        </authorList>
    </citation>
    <scope>NUCLEOTIDE SEQUENCE [LARGE SCALE GENOMIC DNA]</scope>
    <source>
        <strain evidence="3">JCM 19239</strain>
    </source>
</reference>
<keyword evidence="1" id="KW-0732">Signal</keyword>
<protein>
    <submittedName>
        <fullName evidence="2">Uncharacterized protein</fullName>
    </submittedName>
</protein>
<dbReference type="Proteomes" id="UP000029223">
    <property type="component" value="Unassembled WGS sequence"/>
</dbReference>
<reference evidence="3" key="1">
    <citation type="submission" date="2014-09" db="EMBL/GenBank/DDBJ databases">
        <title>Vibrio variabilis JCM 19239. (C206) whole genome shotgun sequence.</title>
        <authorList>
            <person name="Sawabe T."/>
            <person name="Meirelles P."/>
            <person name="Nakanishi M."/>
            <person name="Sayaka M."/>
            <person name="Hattori M."/>
            <person name="Ohkuma M."/>
        </authorList>
    </citation>
    <scope>NUCLEOTIDE SEQUENCE [LARGE SCALE GENOMIC DNA]</scope>
    <source>
        <strain evidence="3">JCM 19239</strain>
    </source>
</reference>
<proteinExistence type="predicted"/>
<evidence type="ECO:0000256" key="1">
    <source>
        <dbReference type="SAM" id="SignalP"/>
    </source>
</evidence>
<organism evidence="2 3">
    <name type="scientific">Vibrio variabilis</name>
    <dbReference type="NCBI Taxonomy" id="990271"/>
    <lineage>
        <taxon>Bacteria</taxon>
        <taxon>Pseudomonadati</taxon>
        <taxon>Pseudomonadota</taxon>
        <taxon>Gammaproteobacteria</taxon>
        <taxon>Vibrionales</taxon>
        <taxon>Vibrionaceae</taxon>
        <taxon>Vibrio</taxon>
    </lineage>
</organism>
<feature type="chain" id="PRO_5045078406" evidence="1">
    <location>
        <begin position="24"/>
        <end position="55"/>
    </location>
</feature>
<dbReference type="EMBL" id="BBMS01000057">
    <property type="protein sequence ID" value="GAL29141.1"/>
    <property type="molecule type" value="Genomic_DNA"/>
</dbReference>
<comment type="caution">
    <text evidence="2">The sequence shown here is derived from an EMBL/GenBank/DDBJ whole genome shotgun (WGS) entry which is preliminary data.</text>
</comment>
<gene>
    <name evidence="2" type="ORF">JCM19239_7189</name>
</gene>
<evidence type="ECO:0000313" key="2">
    <source>
        <dbReference type="EMBL" id="GAL29141.1"/>
    </source>
</evidence>
<evidence type="ECO:0000313" key="3">
    <source>
        <dbReference type="Proteomes" id="UP000029223"/>
    </source>
</evidence>
<keyword evidence="3" id="KW-1185">Reference proteome</keyword>